<dbReference type="Proteomes" id="UP001525566">
    <property type="component" value="Unassembled WGS sequence"/>
</dbReference>
<keyword evidence="1" id="KW-0732">Signal</keyword>
<evidence type="ECO:0000256" key="1">
    <source>
        <dbReference type="SAM" id="SignalP"/>
    </source>
</evidence>
<evidence type="ECO:0000259" key="2">
    <source>
        <dbReference type="Pfam" id="PF09832"/>
    </source>
</evidence>
<name>A0ABT2IRK0_9FLAO</name>
<organism evidence="3 4">
    <name type="scientific">Chryseobacterium herbae</name>
    <dbReference type="NCBI Taxonomy" id="2976476"/>
    <lineage>
        <taxon>Bacteria</taxon>
        <taxon>Pseudomonadati</taxon>
        <taxon>Bacteroidota</taxon>
        <taxon>Flavobacteriia</taxon>
        <taxon>Flavobacteriales</taxon>
        <taxon>Weeksellaceae</taxon>
        <taxon>Chryseobacterium group</taxon>
        <taxon>Chryseobacterium</taxon>
    </lineage>
</organism>
<comment type="caution">
    <text evidence="3">The sequence shown here is derived from an EMBL/GenBank/DDBJ whole genome shotgun (WGS) entry which is preliminary data.</text>
</comment>
<dbReference type="InterPro" id="IPR018637">
    <property type="entry name" value="DUF2059"/>
</dbReference>
<evidence type="ECO:0000313" key="4">
    <source>
        <dbReference type="Proteomes" id="UP001525566"/>
    </source>
</evidence>
<protein>
    <submittedName>
        <fullName evidence="3">DUF2059 domain-containing protein</fullName>
    </submittedName>
</protein>
<dbReference type="Pfam" id="PF09832">
    <property type="entry name" value="DUF2059"/>
    <property type="match status" value="1"/>
</dbReference>
<feature type="chain" id="PRO_5046624967" evidence="1">
    <location>
        <begin position="24"/>
        <end position="156"/>
    </location>
</feature>
<reference evidence="3 4" key="1">
    <citation type="submission" date="2022-09" db="EMBL/GenBank/DDBJ databases">
        <title>Chryseobacterium oleae sp.nov., isolated from the inter-root soil of Pyrola calliantha H. Andr. in Tibet.</title>
        <authorList>
            <person name="Li Z."/>
        </authorList>
    </citation>
    <scope>NUCLEOTIDE SEQUENCE [LARGE SCALE GENOMIC DNA]</scope>
    <source>
        <strain evidence="4">pc1-10</strain>
    </source>
</reference>
<accession>A0ABT2IRK0</accession>
<dbReference type="EMBL" id="JAOAMU010000001">
    <property type="protein sequence ID" value="MCT2561449.1"/>
    <property type="molecule type" value="Genomic_DNA"/>
</dbReference>
<dbReference type="RefSeq" id="WP_259837498.1">
    <property type="nucleotide sequence ID" value="NZ_JAOAMU010000001.1"/>
</dbReference>
<gene>
    <name evidence="3" type="ORF">N0B48_06120</name>
</gene>
<evidence type="ECO:0000313" key="3">
    <source>
        <dbReference type="EMBL" id="MCT2561449.1"/>
    </source>
</evidence>
<keyword evidence="4" id="KW-1185">Reference proteome</keyword>
<feature type="domain" description="DUF2059" evidence="2">
    <location>
        <begin position="72"/>
        <end position="129"/>
    </location>
</feature>
<proteinExistence type="predicted"/>
<sequence>MKKIITFLSMLVGTLAFSQASEAKIREFIKITGADKMAITVMQQYIQQFKVGYPDVPDRFWDEFSSEISSNKMADLYIPIYAKYYTESDIDELITFYKSPVGQKTLRVMPSLMKESMEEGGKMGREIAQKIKDKLDKESVYQEVLSPPPAKSEKQK</sequence>
<feature type="signal peptide" evidence="1">
    <location>
        <begin position="1"/>
        <end position="23"/>
    </location>
</feature>